<dbReference type="EMBL" id="JAEHFV010000002">
    <property type="protein sequence ID" value="MBK0369609.1"/>
    <property type="molecule type" value="Genomic_DNA"/>
</dbReference>
<evidence type="ECO:0000313" key="2">
    <source>
        <dbReference type="Proteomes" id="UP000609172"/>
    </source>
</evidence>
<sequence length="90" mass="10788">MIALKELYQIAEKEISDILPDSFIDFRLEQAEYNENDDIWEIVVSYLTENNNKGTSPFSQLSQNFPYERIYKKLKITDKKEFKGFYMYTP</sequence>
<accession>A0A934PLN7</accession>
<organism evidence="1 2">
    <name type="scientific">Flavobacterium agrisoli</name>
    <dbReference type="NCBI Taxonomy" id="2793066"/>
    <lineage>
        <taxon>Bacteria</taxon>
        <taxon>Pseudomonadati</taxon>
        <taxon>Bacteroidota</taxon>
        <taxon>Flavobacteriia</taxon>
        <taxon>Flavobacteriales</taxon>
        <taxon>Flavobacteriaceae</taxon>
        <taxon>Flavobacterium</taxon>
    </lineage>
</organism>
<proteinExistence type="predicted"/>
<comment type="caution">
    <text evidence="1">The sequence shown here is derived from an EMBL/GenBank/DDBJ whole genome shotgun (WGS) entry which is preliminary data.</text>
</comment>
<protein>
    <submittedName>
        <fullName evidence="1">Uncharacterized protein</fullName>
    </submittedName>
</protein>
<evidence type="ECO:0000313" key="1">
    <source>
        <dbReference type="EMBL" id="MBK0369609.1"/>
    </source>
</evidence>
<dbReference type="Proteomes" id="UP000609172">
    <property type="component" value="Unassembled WGS sequence"/>
</dbReference>
<reference evidence="1" key="1">
    <citation type="submission" date="2020-12" db="EMBL/GenBank/DDBJ databases">
        <title>Bacterial novel species Flavobacterium sp. SE-1-e isolated from soil.</title>
        <authorList>
            <person name="Jung H.-Y."/>
        </authorList>
    </citation>
    <scope>NUCLEOTIDE SEQUENCE</scope>
    <source>
        <strain evidence="1">SE-1-e</strain>
    </source>
</reference>
<keyword evidence="2" id="KW-1185">Reference proteome</keyword>
<dbReference type="AlphaFoldDB" id="A0A934PLN7"/>
<dbReference type="RefSeq" id="WP_200105528.1">
    <property type="nucleotide sequence ID" value="NZ_JAEHFV010000002.1"/>
</dbReference>
<name>A0A934PLN7_9FLAO</name>
<gene>
    <name evidence="1" type="ORF">I5M07_07125</name>
</gene>